<dbReference type="KEGG" id="hsw:Hsw_PB0038"/>
<dbReference type="HOGENOM" id="CLU_3099675_0_0_10"/>
<name>W8ERW1_9BACT</name>
<dbReference type="AlphaFoldDB" id="W8ERW1"/>
<keyword evidence="2" id="KW-1185">Reference proteome</keyword>
<evidence type="ECO:0000313" key="2">
    <source>
        <dbReference type="Proteomes" id="UP000019423"/>
    </source>
</evidence>
<evidence type="ECO:0000313" key="1">
    <source>
        <dbReference type="EMBL" id="AHJ95328.1"/>
    </source>
</evidence>
<gene>
    <name evidence="1" type="ORF">Hsw_PB0038</name>
</gene>
<geneLocation type="plasmid" evidence="1 2">
    <name>pHsw2</name>
</geneLocation>
<keyword evidence="1" id="KW-0614">Plasmid</keyword>
<proteinExistence type="predicted"/>
<accession>W8ERW1</accession>
<dbReference type="Proteomes" id="UP000019423">
    <property type="component" value="Plasmid pHsw2"/>
</dbReference>
<reference evidence="1 2" key="1">
    <citation type="submission" date="2014-01" db="EMBL/GenBank/DDBJ databases">
        <title>Complete sequence of plasmid2 of ionizing-radiation resistance bacterium Hymenobacter swuensis DY53.</title>
        <authorList>
            <person name="Jung J.-H."/>
            <person name="Jeong S.-W."/>
            <person name="Joe M.-H."/>
            <person name="Cho y.-j."/>
            <person name="Kim M.-K."/>
            <person name="Lim S.-Y."/>
        </authorList>
    </citation>
    <scope>NUCLEOTIDE SEQUENCE [LARGE SCALE GENOMIC DNA]</scope>
    <source>
        <strain evidence="1 2">DY53</strain>
        <plasmid evidence="1 2">pHsw2</plasmid>
    </source>
</reference>
<sequence>MNYLAPTYYRNYILPIIDLQVLFDQKYAPKQMPEVPTANTPEVPKRIGRKR</sequence>
<dbReference type="EMBL" id="CP007143">
    <property type="protein sequence ID" value="AHJ95328.1"/>
    <property type="molecule type" value="Genomic_DNA"/>
</dbReference>
<organism evidence="1 2">
    <name type="scientific">Hymenobacter swuensis DY53</name>
    <dbReference type="NCBI Taxonomy" id="1227739"/>
    <lineage>
        <taxon>Bacteria</taxon>
        <taxon>Pseudomonadati</taxon>
        <taxon>Bacteroidota</taxon>
        <taxon>Cytophagia</taxon>
        <taxon>Cytophagales</taxon>
        <taxon>Hymenobacteraceae</taxon>
        <taxon>Hymenobacter</taxon>
    </lineage>
</organism>
<protein>
    <submittedName>
        <fullName evidence="1">Uncharacterized protein</fullName>
    </submittedName>
</protein>